<evidence type="ECO:0000313" key="2">
    <source>
        <dbReference type="EMBL" id="MBC9206512.1"/>
    </source>
</evidence>
<keyword evidence="3" id="KW-1185">Reference proteome</keyword>
<dbReference type="InterPro" id="IPR041413">
    <property type="entry name" value="MLTR_LBD"/>
</dbReference>
<evidence type="ECO:0000313" key="3">
    <source>
        <dbReference type="Proteomes" id="UP000626026"/>
    </source>
</evidence>
<dbReference type="EMBL" id="JACTVA010000008">
    <property type="protein sequence ID" value="MBC9206512.1"/>
    <property type="molecule type" value="Genomic_DNA"/>
</dbReference>
<name>A0ABR7RK43_9PROT</name>
<dbReference type="InterPro" id="IPR001387">
    <property type="entry name" value="Cro/C1-type_HTH"/>
</dbReference>
<dbReference type="InterPro" id="IPR010982">
    <property type="entry name" value="Lambda_DNA-bd_dom_sf"/>
</dbReference>
<dbReference type="PROSITE" id="PS50943">
    <property type="entry name" value="HTH_CROC1"/>
    <property type="match status" value="1"/>
</dbReference>
<dbReference type="PANTHER" id="PTHR35010">
    <property type="entry name" value="BLL4672 PROTEIN-RELATED"/>
    <property type="match status" value="1"/>
</dbReference>
<comment type="caution">
    <text evidence="2">The sequence shown here is derived from an EMBL/GenBank/DDBJ whole genome shotgun (WGS) entry which is preliminary data.</text>
</comment>
<dbReference type="CDD" id="cd00093">
    <property type="entry name" value="HTH_XRE"/>
    <property type="match status" value="1"/>
</dbReference>
<evidence type="ECO:0000259" key="1">
    <source>
        <dbReference type="PROSITE" id="PS50943"/>
    </source>
</evidence>
<reference evidence="2 3" key="1">
    <citation type="journal article" date="2013" name="Int. J. Syst. Evol. Microbiol.">
        <title>Roseomonas aerophila sp. nov., isolated from air.</title>
        <authorList>
            <person name="Kim S.J."/>
            <person name="Weon H.Y."/>
            <person name="Ahn J.H."/>
            <person name="Hong S.B."/>
            <person name="Seok S.J."/>
            <person name="Whang K.S."/>
            <person name="Kwon S.W."/>
        </authorList>
    </citation>
    <scope>NUCLEOTIDE SEQUENCE [LARGE SCALE GENOMIC DNA]</scope>
    <source>
        <strain evidence="2 3">NBRC 108923</strain>
    </source>
</reference>
<dbReference type="Pfam" id="PF01381">
    <property type="entry name" value="HTH_3"/>
    <property type="match status" value="1"/>
</dbReference>
<dbReference type="SMART" id="SM00530">
    <property type="entry name" value="HTH_XRE"/>
    <property type="match status" value="1"/>
</dbReference>
<sequence>MTPPQPTAGGLLREWRLRRKRSQLDLALDAEISTRHLSYVETGRAAASRDMLLRLAQHLGMPLRQQNRLLVAGGFAPRYAERPLQAAEMQAARSAVDAILTGHEPFPALAVDRHWTLLAANAAVSPLLHGVAASLLAPPVNVLRLSLHPDGLAHRIDNLAEWRAHLLERLQGQIDHSGDPVLVALLAELAAYPRPAAPPQLPATDAIAVRLRLRLPGQATVLSFLSTTTVFGTPVDVTLSELALECFYPADEATRAALTQAREIQR</sequence>
<dbReference type="SUPFAM" id="SSF47413">
    <property type="entry name" value="lambda repressor-like DNA-binding domains"/>
    <property type="match status" value="1"/>
</dbReference>
<feature type="domain" description="HTH cro/C1-type" evidence="1">
    <location>
        <begin position="12"/>
        <end position="66"/>
    </location>
</feature>
<accession>A0ABR7RK43</accession>
<organism evidence="2 3">
    <name type="scientific">Teichococcus aerophilus</name>
    <dbReference type="NCBI Taxonomy" id="1224513"/>
    <lineage>
        <taxon>Bacteria</taxon>
        <taxon>Pseudomonadati</taxon>
        <taxon>Pseudomonadota</taxon>
        <taxon>Alphaproteobacteria</taxon>
        <taxon>Acetobacterales</taxon>
        <taxon>Roseomonadaceae</taxon>
        <taxon>Roseomonas</taxon>
    </lineage>
</organism>
<dbReference type="PANTHER" id="PTHR35010:SF4">
    <property type="entry name" value="BLL5781 PROTEIN"/>
    <property type="match status" value="1"/>
</dbReference>
<gene>
    <name evidence="2" type="ORF">IBL26_06660</name>
</gene>
<protein>
    <submittedName>
        <fullName evidence="2">Helix-turn-helix transcriptional regulator</fullName>
    </submittedName>
</protein>
<dbReference type="Proteomes" id="UP000626026">
    <property type="component" value="Unassembled WGS sequence"/>
</dbReference>
<dbReference type="Pfam" id="PF17765">
    <property type="entry name" value="MLTR_LBD"/>
    <property type="match status" value="1"/>
</dbReference>
<dbReference type="Gene3D" id="1.10.260.40">
    <property type="entry name" value="lambda repressor-like DNA-binding domains"/>
    <property type="match status" value="1"/>
</dbReference>
<proteinExistence type="predicted"/>
<dbReference type="Gene3D" id="3.30.450.180">
    <property type="match status" value="1"/>
</dbReference>